<evidence type="ECO:0000313" key="2">
    <source>
        <dbReference type="Proteomes" id="UP000054560"/>
    </source>
</evidence>
<keyword evidence="2" id="KW-1185">Reference proteome</keyword>
<gene>
    <name evidence="1" type="ORF">SARC_06980</name>
</gene>
<dbReference type="AlphaFoldDB" id="A0A0L0FVU2"/>
<protein>
    <submittedName>
        <fullName evidence="1">Uncharacterized protein</fullName>
    </submittedName>
</protein>
<name>A0A0L0FVU2_9EUKA</name>
<organism evidence="1 2">
    <name type="scientific">Sphaeroforma arctica JP610</name>
    <dbReference type="NCBI Taxonomy" id="667725"/>
    <lineage>
        <taxon>Eukaryota</taxon>
        <taxon>Ichthyosporea</taxon>
        <taxon>Ichthyophonida</taxon>
        <taxon>Sphaeroforma</taxon>
    </lineage>
</organism>
<reference evidence="1 2" key="1">
    <citation type="submission" date="2011-02" db="EMBL/GenBank/DDBJ databases">
        <title>The Genome Sequence of Sphaeroforma arctica JP610.</title>
        <authorList>
            <consortium name="The Broad Institute Genome Sequencing Platform"/>
            <person name="Russ C."/>
            <person name="Cuomo C."/>
            <person name="Young S.K."/>
            <person name="Zeng Q."/>
            <person name="Gargeya S."/>
            <person name="Alvarado L."/>
            <person name="Berlin A."/>
            <person name="Chapman S.B."/>
            <person name="Chen Z."/>
            <person name="Freedman E."/>
            <person name="Gellesch M."/>
            <person name="Goldberg J."/>
            <person name="Griggs A."/>
            <person name="Gujja S."/>
            <person name="Heilman E."/>
            <person name="Heiman D."/>
            <person name="Howarth C."/>
            <person name="Mehta T."/>
            <person name="Neiman D."/>
            <person name="Pearson M."/>
            <person name="Roberts A."/>
            <person name="Saif S."/>
            <person name="Shea T."/>
            <person name="Shenoy N."/>
            <person name="Sisk P."/>
            <person name="Stolte C."/>
            <person name="Sykes S."/>
            <person name="White J."/>
            <person name="Yandava C."/>
            <person name="Burger G."/>
            <person name="Gray M.W."/>
            <person name="Holland P.W.H."/>
            <person name="King N."/>
            <person name="Lang F.B.F."/>
            <person name="Roger A.J."/>
            <person name="Ruiz-Trillo I."/>
            <person name="Haas B."/>
            <person name="Nusbaum C."/>
            <person name="Birren B."/>
        </authorList>
    </citation>
    <scope>NUCLEOTIDE SEQUENCE [LARGE SCALE GENOMIC DNA]</scope>
    <source>
        <strain evidence="1 2">JP610</strain>
    </source>
</reference>
<sequence>MVRNYTHNTDTLVVAVLHKVLGCAEPNISSRQRPVEQDKGAVEAEETPRALQKVSNRWFIIENRREDKFAKDWLGPAEVLAHVALVMNFIIDEALNKGYRLHLKNTKACVPPFGRQDKRH</sequence>
<dbReference type="GeneID" id="25907484"/>
<dbReference type="Proteomes" id="UP000054560">
    <property type="component" value="Unassembled WGS sequence"/>
</dbReference>
<accession>A0A0L0FVU2</accession>
<proteinExistence type="predicted"/>
<evidence type="ECO:0000313" key="1">
    <source>
        <dbReference type="EMBL" id="KNC80666.1"/>
    </source>
</evidence>
<dbReference type="RefSeq" id="XP_014154568.1">
    <property type="nucleotide sequence ID" value="XM_014299093.1"/>
</dbReference>
<dbReference type="EMBL" id="KQ242121">
    <property type="protein sequence ID" value="KNC80666.1"/>
    <property type="molecule type" value="Genomic_DNA"/>
</dbReference>